<dbReference type="PROSITE" id="PS51217">
    <property type="entry name" value="UVRD_HELICASE_CTER"/>
    <property type="match status" value="1"/>
</dbReference>
<dbReference type="GO" id="GO:0016887">
    <property type="term" value="F:ATP hydrolysis activity"/>
    <property type="evidence" value="ECO:0007669"/>
    <property type="project" value="RHEA"/>
</dbReference>
<keyword evidence="5" id="KW-0413">Isomerase</keyword>
<dbReference type="Gene3D" id="3.40.50.300">
    <property type="entry name" value="P-loop containing nucleotide triphosphate hydrolases"/>
    <property type="match status" value="3"/>
</dbReference>
<evidence type="ECO:0000256" key="2">
    <source>
        <dbReference type="ARBA" id="ARBA00022801"/>
    </source>
</evidence>
<feature type="domain" description="UvrD-like helicase ATP-binding" evidence="11">
    <location>
        <begin position="1"/>
        <end position="449"/>
    </location>
</feature>
<gene>
    <name evidence="13" type="ORF">BU251_06335</name>
</gene>
<keyword evidence="2 10" id="KW-0378">Hydrolase</keyword>
<evidence type="ECO:0000256" key="5">
    <source>
        <dbReference type="ARBA" id="ARBA00023235"/>
    </source>
</evidence>
<evidence type="ECO:0000256" key="8">
    <source>
        <dbReference type="ARBA" id="ARBA00034923"/>
    </source>
</evidence>
<comment type="catalytic activity">
    <reaction evidence="6">
        <text>Couples ATP hydrolysis with the unwinding of duplex DNA by translocating in the 3'-5' direction.</text>
        <dbReference type="EC" id="5.6.2.4"/>
    </reaction>
</comment>
<dbReference type="InterPro" id="IPR027417">
    <property type="entry name" value="P-loop_NTPase"/>
</dbReference>
<dbReference type="GO" id="GO:0005524">
    <property type="term" value="F:ATP binding"/>
    <property type="evidence" value="ECO:0007669"/>
    <property type="project" value="UniProtKB-UniRule"/>
</dbReference>
<organism evidence="13 14">
    <name type="scientific">Velamenicoccus archaeovorus</name>
    <dbReference type="NCBI Taxonomy" id="1930593"/>
    <lineage>
        <taxon>Bacteria</taxon>
        <taxon>Pseudomonadati</taxon>
        <taxon>Candidatus Omnitrophota</taxon>
        <taxon>Candidatus Velamenicoccus</taxon>
    </lineage>
</organism>
<comment type="catalytic activity">
    <reaction evidence="9">
        <text>ATP + H2O = ADP + phosphate + H(+)</text>
        <dbReference type="Rhea" id="RHEA:13065"/>
        <dbReference type="ChEBI" id="CHEBI:15377"/>
        <dbReference type="ChEBI" id="CHEBI:15378"/>
        <dbReference type="ChEBI" id="CHEBI:30616"/>
        <dbReference type="ChEBI" id="CHEBI:43474"/>
        <dbReference type="ChEBI" id="CHEBI:456216"/>
        <dbReference type="EC" id="5.6.2.4"/>
    </reaction>
</comment>
<sequence>MPIQNPPKERFPEVRIVEASAGSGKTYALAARYVELLFLSGGRQEIFPLKHILAVTFSNKAAIEMKERILLLLKKIALGRFDSEDEKKALLSGLGVAEDEACVRAFAVMDQIIKNYNFFQIQTIDSFINAILCGCAFRLGLSARFKIKTEFEDYLAYGVDALVDRASHDKRVEKALLDFLHQYLYLENRSGWFPKKDILGVASDLYARTNRTGGTFAPLKGGLADVARLKQDILADMRKLHRSLPEGVHALFSRKLEEFLARPRSGFAIQELSDFFAREDFPAKKESRVPATVQRLWQKIRQDIRRAAEAEAILVFGPYISIFHMVSEDVRVLAAKEDILFLEELNRQAHVLLDERKIDVPELYYRLATRLKHYLVDEFQDTSPLQWVNIRGMVRESLSVGGSLFYVGDKKQAIYRFRGGDVSLFDAVARELDAFGSRKEFLRHNFRSRRQIVLFANRIFSAQNLKRFLQDLRSGRTKFPMTQEGEEAVYRVFEEVEQFPVSSREGGCVRVWHLEVSSQDEKNERTAEKLIALLVDLEKRFARSDIAILVRENEDVETISEWLIAADIPVESEKTLDIRNNALIKELVSFLKFLQSPIDNLSFASFILGRIFQAVSGIGEVALHDFFFRLREAREKRAGIYFYREFRERFPEAWEDFIEEFFRNVGYVPLYELVISILRRFRCLEIFGDEQAFFMRFLELIKEAEEDHGPLASFLEFFETGRAEVFYVRPPKTDAVKVLTIHKAKGLGFRVCILPFLEMAVKVPGVLASAGDDKMSLIRLTEKSRMFSPLLEEAFCGEYGRCFIDELDSVYVALTRAKDELYIFVPRVGRRPNFAAGLLGNADVEEGEPLPETRVEAATKAGFPEDIPPTPYQDWIHYLKDEFVDSAMIRRRRVLLKGEVVHKILSYIGDLSGKDPKKILDLAVRKASLEFPDFDEMEACGSLAARLVEAAACRPVFYPQGREVLVEKEVIDRLGRTRRIDRLLAGPDECWVVDYKMSDEEVEKGRQQVSEYMGLVSEIFSGRRIRGFLVFCDTASIEEVL</sequence>
<dbReference type="PANTHER" id="PTHR11070:SF2">
    <property type="entry name" value="ATP-DEPENDENT DNA HELICASE SRS2"/>
    <property type="match status" value="1"/>
</dbReference>
<dbReference type="GO" id="GO:0043138">
    <property type="term" value="F:3'-5' DNA helicase activity"/>
    <property type="evidence" value="ECO:0007669"/>
    <property type="project" value="UniProtKB-EC"/>
</dbReference>
<dbReference type="EC" id="5.6.2.4" evidence="7"/>
<keyword evidence="4 10" id="KW-0067">ATP-binding</keyword>
<dbReference type="SUPFAM" id="SSF52540">
    <property type="entry name" value="P-loop containing nucleoside triphosphate hydrolases"/>
    <property type="match status" value="1"/>
</dbReference>
<evidence type="ECO:0000256" key="1">
    <source>
        <dbReference type="ARBA" id="ARBA00022741"/>
    </source>
</evidence>
<feature type="binding site" evidence="10">
    <location>
        <begin position="19"/>
        <end position="26"/>
    </location>
    <ligand>
        <name>ATP</name>
        <dbReference type="ChEBI" id="CHEBI:30616"/>
    </ligand>
</feature>
<protein>
    <recommendedName>
        <fullName evidence="7">DNA 3'-5' helicase</fullName>
        <ecNumber evidence="7">5.6.2.4</ecNumber>
    </recommendedName>
    <alternativeName>
        <fullName evidence="8">DNA 3'-5' helicase II</fullName>
    </alternativeName>
</protein>
<dbReference type="Pfam" id="PF13361">
    <property type="entry name" value="UvrD_C"/>
    <property type="match status" value="2"/>
</dbReference>
<evidence type="ECO:0000259" key="11">
    <source>
        <dbReference type="PROSITE" id="PS51198"/>
    </source>
</evidence>
<evidence type="ECO:0000256" key="3">
    <source>
        <dbReference type="ARBA" id="ARBA00022806"/>
    </source>
</evidence>
<evidence type="ECO:0000313" key="13">
    <source>
        <dbReference type="EMBL" id="QAT17368.1"/>
    </source>
</evidence>
<dbReference type="InterPro" id="IPR000212">
    <property type="entry name" value="DNA_helicase_UvrD/REP"/>
</dbReference>
<evidence type="ECO:0000313" key="14">
    <source>
        <dbReference type="Proteomes" id="UP000287243"/>
    </source>
</evidence>
<dbReference type="GO" id="GO:0005829">
    <property type="term" value="C:cytosol"/>
    <property type="evidence" value="ECO:0007669"/>
    <property type="project" value="TreeGrafter"/>
</dbReference>
<name>A0A410P5L7_VELA1</name>
<dbReference type="InterPro" id="IPR014017">
    <property type="entry name" value="DNA_helicase_UvrD-like_C"/>
</dbReference>
<evidence type="ECO:0000256" key="7">
    <source>
        <dbReference type="ARBA" id="ARBA00034808"/>
    </source>
</evidence>
<evidence type="ECO:0000256" key="4">
    <source>
        <dbReference type="ARBA" id="ARBA00022840"/>
    </source>
</evidence>
<dbReference type="KEGG" id="vai:BU251_06335"/>
<dbReference type="InterPro" id="IPR014016">
    <property type="entry name" value="UvrD-like_ATP-bd"/>
</dbReference>
<dbReference type="GO" id="GO:0003677">
    <property type="term" value="F:DNA binding"/>
    <property type="evidence" value="ECO:0007669"/>
    <property type="project" value="InterPro"/>
</dbReference>
<dbReference type="AlphaFoldDB" id="A0A410P5L7"/>
<reference evidence="13 14" key="1">
    <citation type="submission" date="2017-01" db="EMBL/GenBank/DDBJ databases">
        <title>First insights into the biology of 'candidatus Vampirococcus archaeovorus'.</title>
        <authorList>
            <person name="Kizina J."/>
            <person name="Jordan S."/>
            <person name="Stueber K."/>
            <person name="Reinhardt R."/>
            <person name="Harder J."/>
        </authorList>
    </citation>
    <scope>NUCLEOTIDE SEQUENCE [LARGE SCALE GENOMIC DNA]</scope>
    <source>
        <strain evidence="13 14">LiM</strain>
    </source>
</reference>
<feature type="domain" description="UvrD-like helicase C-terminal" evidence="12">
    <location>
        <begin position="457"/>
        <end position="746"/>
    </location>
</feature>
<evidence type="ECO:0000256" key="6">
    <source>
        <dbReference type="ARBA" id="ARBA00034617"/>
    </source>
</evidence>
<evidence type="ECO:0000256" key="10">
    <source>
        <dbReference type="PROSITE-ProRule" id="PRU00560"/>
    </source>
</evidence>
<dbReference type="PROSITE" id="PS51198">
    <property type="entry name" value="UVRD_HELICASE_ATP_BIND"/>
    <property type="match status" value="1"/>
</dbReference>
<keyword evidence="14" id="KW-1185">Reference proteome</keyword>
<evidence type="ECO:0000256" key="9">
    <source>
        <dbReference type="ARBA" id="ARBA00048988"/>
    </source>
</evidence>
<evidence type="ECO:0000259" key="12">
    <source>
        <dbReference type="PROSITE" id="PS51217"/>
    </source>
</evidence>
<keyword evidence="3 10" id="KW-0347">Helicase</keyword>
<accession>A0A410P5L7</accession>
<proteinExistence type="predicted"/>
<dbReference type="GO" id="GO:0033202">
    <property type="term" value="C:DNA helicase complex"/>
    <property type="evidence" value="ECO:0007669"/>
    <property type="project" value="TreeGrafter"/>
</dbReference>
<dbReference type="GO" id="GO:0000725">
    <property type="term" value="P:recombinational repair"/>
    <property type="evidence" value="ECO:0007669"/>
    <property type="project" value="TreeGrafter"/>
</dbReference>
<dbReference type="Proteomes" id="UP000287243">
    <property type="component" value="Chromosome"/>
</dbReference>
<dbReference type="RefSeq" id="WP_128700191.1">
    <property type="nucleotide sequence ID" value="NZ_CP019384.1"/>
</dbReference>
<dbReference type="PANTHER" id="PTHR11070">
    <property type="entry name" value="UVRD / RECB / PCRA DNA HELICASE FAMILY MEMBER"/>
    <property type="match status" value="1"/>
</dbReference>
<keyword evidence="1 10" id="KW-0547">Nucleotide-binding</keyword>
<dbReference type="Pfam" id="PF00580">
    <property type="entry name" value="UvrD-helicase"/>
    <property type="match status" value="1"/>
</dbReference>
<dbReference type="EMBL" id="CP019384">
    <property type="protein sequence ID" value="QAT17368.1"/>
    <property type="molecule type" value="Genomic_DNA"/>
</dbReference>
<dbReference type="Gene3D" id="1.10.3170.10">
    <property type="entry name" value="Recbcd, chain B, domain 2"/>
    <property type="match status" value="1"/>
</dbReference>
<dbReference type="OrthoDB" id="9810135at2"/>